<dbReference type="EMBL" id="JANBQB010000383">
    <property type="protein sequence ID" value="KAJ1976976.1"/>
    <property type="molecule type" value="Genomic_DNA"/>
</dbReference>
<feature type="compositionally biased region" description="Basic residues" evidence="1">
    <location>
        <begin position="79"/>
        <end position="94"/>
    </location>
</feature>
<dbReference type="AlphaFoldDB" id="A0A9W8E7W5"/>
<organism evidence="3 4">
    <name type="scientific">Dimargaris verticillata</name>
    <dbReference type="NCBI Taxonomy" id="2761393"/>
    <lineage>
        <taxon>Eukaryota</taxon>
        <taxon>Fungi</taxon>
        <taxon>Fungi incertae sedis</taxon>
        <taxon>Zoopagomycota</taxon>
        <taxon>Kickxellomycotina</taxon>
        <taxon>Dimargaritomycetes</taxon>
        <taxon>Dimargaritales</taxon>
        <taxon>Dimargaritaceae</taxon>
        <taxon>Dimargaris</taxon>
    </lineage>
</organism>
<feature type="chain" id="PRO_5040761711" evidence="2">
    <location>
        <begin position="21"/>
        <end position="246"/>
    </location>
</feature>
<evidence type="ECO:0000313" key="4">
    <source>
        <dbReference type="Proteomes" id="UP001151582"/>
    </source>
</evidence>
<feature type="compositionally biased region" description="Low complexity" evidence="1">
    <location>
        <begin position="35"/>
        <end position="44"/>
    </location>
</feature>
<dbReference type="Proteomes" id="UP001151582">
    <property type="component" value="Unassembled WGS sequence"/>
</dbReference>
<proteinExistence type="predicted"/>
<comment type="caution">
    <text evidence="3">The sequence shown here is derived from an EMBL/GenBank/DDBJ whole genome shotgun (WGS) entry which is preliminary data.</text>
</comment>
<feature type="signal peptide" evidence="2">
    <location>
        <begin position="1"/>
        <end position="20"/>
    </location>
</feature>
<gene>
    <name evidence="3" type="ORF">H4R34_003771</name>
</gene>
<evidence type="ECO:0000313" key="3">
    <source>
        <dbReference type="EMBL" id="KAJ1976976.1"/>
    </source>
</evidence>
<feature type="compositionally biased region" description="Polar residues" evidence="1">
    <location>
        <begin position="99"/>
        <end position="132"/>
    </location>
</feature>
<evidence type="ECO:0000256" key="1">
    <source>
        <dbReference type="SAM" id="MobiDB-lite"/>
    </source>
</evidence>
<accession>A0A9W8E7W5</accession>
<dbReference type="OrthoDB" id="10389019at2759"/>
<protein>
    <submittedName>
        <fullName evidence="3">Uncharacterized protein</fullName>
    </submittedName>
</protein>
<feature type="region of interest" description="Disordered" evidence="1">
    <location>
        <begin position="35"/>
        <end position="138"/>
    </location>
</feature>
<name>A0A9W8E7W5_9FUNG</name>
<evidence type="ECO:0000256" key="2">
    <source>
        <dbReference type="SAM" id="SignalP"/>
    </source>
</evidence>
<feature type="region of interest" description="Disordered" evidence="1">
    <location>
        <begin position="212"/>
        <end position="246"/>
    </location>
</feature>
<keyword evidence="4" id="KW-1185">Reference proteome</keyword>
<sequence>MKVLLAYAFLQTTIPSYLLAVSATVQNDQASTGAVASPVAPGVASHRRQPTHGHTSFFYTDDGTHSATDAQTDSDHQHQPARRALTRRQLKRHGMYQGERQTPEFSNQQVPFRHTTGFNSNGGYTDDNSGTDFSDVHSGRLLAPKRRILKRRSVDDALASKPTFSNQQGAGFDTDSHTDGNSATDFSYARRGNASLLKRRYLKRRGVYDSLTSKLPVGSGDNHGYTGYSDDSDQGYTTDDYTGLGH</sequence>
<keyword evidence="2" id="KW-0732">Signal</keyword>
<feature type="region of interest" description="Disordered" evidence="1">
    <location>
        <begin position="159"/>
        <end position="186"/>
    </location>
</feature>
<reference evidence="3" key="1">
    <citation type="submission" date="2022-07" db="EMBL/GenBank/DDBJ databases">
        <title>Phylogenomic reconstructions and comparative analyses of Kickxellomycotina fungi.</title>
        <authorList>
            <person name="Reynolds N.K."/>
            <person name="Stajich J.E."/>
            <person name="Barry K."/>
            <person name="Grigoriev I.V."/>
            <person name="Crous P."/>
            <person name="Smith M.E."/>
        </authorList>
    </citation>
    <scope>NUCLEOTIDE SEQUENCE</scope>
    <source>
        <strain evidence="3">RSA 567</strain>
    </source>
</reference>